<dbReference type="InterPro" id="IPR005823">
    <property type="entry name" value="Ribosomal_uL13_bac-type"/>
</dbReference>
<evidence type="ECO:0000256" key="1">
    <source>
        <dbReference type="ARBA" id="ARBA00006227"/>
    </source>
</evidence>
<dbReference type="InterPro" id="IPR036899">
    <property type="entry name" value="Ribosomal_uL13_sf"/>
</dbReference>
<dbReference type="PIRSF" id="PIRSF002181">
    <property type="entry name" value="Ribosomal_L13"/>
    <property type="match status" value="1"/>
</dbReference>
<gene>
    <name evidence="5" type="primary">rplM</name>
    <name evidence="5" type="ORF">COT23_02185</name>
</gene>
<evidence type="ECO:0000313" key="5">
    <source>
        <dbReference type="EMBL" id="PIS43289.1"/>
    </source>
</evidence>
<dbReference type="AlphaFoldDB" id="A0A2H0YYA2"/>
<dbReference type="PANTHER" id="PTHR11545">
    <property type="entry name" value="RIBOSOMAL PROTEIN L13"/>
    <property type="match status" value="1"/>
</dbReference>
<evidence type="ECO:0000313" key="6">
    <source>
        <dbReference type="Proteomes" id="UP000228687"/>
    </source>
</evidence>
<dbReference type="EMBL" id="PEXT01000044">
    <property type="protein sequence ID" value="PIS43289.1"/>
    <property type="molecule type" value="Genomic_DNA"/>
</dbReference>
<dbReference type="PANTHER" id="PTHR11545:SF2">
    <property type="entry name" value="LARGE RIBOSOMAL SUBUNIT PROTEIN UL13M"/>
    <property type="match status" value="1"/>
</dbReference>
<sequence>MMRESLLTLLLSSTYTVTIMTLNTKPGPIIYTINATDRTLGRVASEAAHALLGKRSVHFAKNQALLITVIIENASKLHLTTRRTEGKVYTHYTGYPGGLRKMNMNEMIVKKGIEDVVKKTVDGMIPRNKLRKPRMKNLIVNA</sequence>
<evidence type="ECO:0000256" key="4">
    <source>
        <dbReference type="ARBA" id="ARBA00035499"/>
    </source>
</evidence>
<reference evidence="6" key="1">
    <citation type="submission" date="2017-09" db="EMBL/GenBank/DDBJ databases">
        <title>Depth-based differentiation of microbial function through sediment-hosted aquifers and enrichment of novel symbionts in the deep terrestrial subsurface.</title>
        <authorList>
            <person name="Probst A.J."/>
            <person name="Ladd B."/>
            <person name="Jarett J.K."/>
            <person name="Geller-Mcgrath D.E."/>
            <person name="Sieber C.M.K."/>
            <person name="Emerson J.B."/>
            <person name="Anantharaman K."/>
            <person name="Thomas B.C."/>
            <person name="Malmstrom R."/>
            <person name="Stieglmeier M."/>
            <person name="Klingl A."/>
            <person name="Woyke T."/>
            <person name="Ryan C.M."/>
            <person name="Banfield J.F."/>
        </authorList>
    </citation>
    <scope>NUCLEOTIDE SEQUENCE [LARGE SCALE GENOMIC DNA]</scope>
</reference>
<dbReference type="InterPro" id="IPR005822">
    <property type="entry name" value="Ribosomal_uL13"/>
</dbReference>
<evidence type="ECO:0000256" key="3">
    <source>
        <dbReference type="ARBA" id="ARBA00023274"/>
    </source>
</evidence>
<dbReference type="GO" id="GO:0005840">
    <property type="term" value="C:ribosome"/>
    <property type="evidence" value="ECO:0007669"/>
    <property type="project" value="UniProtKB-KW"/>
</dbReference>
<keyword evidence="2 5" id="KW-0689">Ribosomal protein</keyword>
<proteinExistence type="inferred from homology"/>
<name>A0A2H0YYA2_9BACT</name>
<organism evidence="5 6">
    <name type="scientific">Candidatus Kaiserbacteria bacterium CG08_land_8_20_14_0_20_50_21</name>
    <dbReference type="NCBI Taxonomy" id="1974604"/>
    <lineage>
        <taxon>Bacteria</taxon>
        <taxon>Candidatus Kaiseribacteriota</taxon>
    </lineage>
</organism>
<dbReference type="SUPFAM" id="SSF52161">
    <property type="entry name" value="Ribosomal protein L13"/>
    <property type="match status" value="1"/>
</dbReference>
<protein>
    <recommendedName>
        <fullName evidence="4">50S ribosomal protein L13</fullName>
    </recommendedName>
</protein>
<accession>A0A2H0YYA2</accession>
<dbReference type="GO" id="GO:0003735">
    <property type="term" value="F:structural constituent of ribosome"/>
    <property type="evidence" value="ECO:0007669"/>
    <property type="project" value="InterPro"/>
</dbReference>
<dbReference type="Pfam" id="PF00572">
    <property type="entry name" value="Ribosomal_L13"/>
    <property type="match status" value="1"/>
</dbReference>
<keyword evidence="3" id="KW-0687">Ribonucleoprotein</keyword>
<dbReference type="GO" id="GO:0003729">
    <property type="term" value="F:mRNA binding"/>
    <property type="evidence" value="ECO:0007669"/>
    <property type="project" value="TreeGrafter"/>
</dbReference>
<dbReference type="GO" id="GO:1990904">
    <property type="term" value="C:ribonucleoprotein complex"/>
    <property type="evidence" value="ECO:0007669"/>
    <property type="project" value="UniProtKB-KW"/>
</dbReference>
<comment type="caution">
    <text evidence="5">The sequence shown here is derived from an EMBL/GenBank/DDBJ whole genome shotgun (WGS) entry which is preliminary data.</text>
</comment>
<dbReference type="GO" id="GO:0006412">
    <property type="term" value="P:translation"/>
    <property type="evidence" value="ECO:0007669"/>
    <property type="project" value="InterPro"/>
</dbReference>
<comment type="similarity">
    <text evidence="1">Belongs to the universal ribosomal protein uL13 family.</text>
</comment>
<dbReference type="GO" id="GO:0017148">
    <property type="term" value="P:negative regulation of translation"/>
    <property type="evidence" value="ECO:0007669"/>
    <property type="project" value="TreeGrafter"/>
</dbReference>
<evidence type="ECO:0000256" key="2">
    <source>
        <dbReference type="ARBA" id="ARBA00022980"/>
    </source>
</evidence>
<dbReference type="Proteomes" id="UP000228687">
    <property type="component" value="Unassembled WGS sequence"/>
</dbReference>
<dbReference type="NCBIfam" id="TIGR01066">
    <property type="entry name" value="rplM_bact"/>
    <property type="match status" value="1"/>
</dbReference>
<dbReference type="Gene3D" id="3.90.1180.10">
    <property type="entry name" value="Ribosomal protein L13"/>
    <property type="match status" value="1"/>
</dbReference>